<comment type="caution">
    <text evidence="10">The sequence shown here is derived from an EMBL/GenBank/DDBJ whole genome shotgun (WGS) entry which is preliminary data.</text>
</comment>
<dbReference type="FunFam" id="3.40.50.10490:FF:000015">
    <property type="entry name" value="Glucose-6-phosphate isomerase"/>
    <property type="match status" value="1"/>
</dbReference>
<feature type="active site" description="Proton donor" evidence="8">
    <location>
        <position position="291"/>
    </location>
</feature>
<dbReference type="PANTHER" id="PTHR11469:SF1">
    <property type="entry name" value="GLUCOSE-6-PHOSPHATE ISOMERASE"/>
    <property type="match status" value="1"/>
</dbReference>
<evidence type="ECO:0000256" key="9">
    <source>
        <dbReference type="RuleBase" id="RU000612"/>
    </source>
</evidence>
<dbReference type="CDD" id="cd05015">
    <property type="entry name" value="SIS_PGI_1"/>
    <property type="match status" value="1"/>
</dbReference>
<keyword evidence="4 8" id="KW-0963">Cytoplasm</keyword>
<proteinExistence type="inferred from homology"/>
<dbReference type="CDD" id="cd05016">
    <property type="entry name" value="SIS_PGI_2"/>
    <property type="match status" value="1"/>
</dbReference>
<protein>
    <recommendedName>
        <fullName evidence="8">Glucose-6-phosphate isomerase</fullName>
        <shortName evidence="8">GPI</shortName>
        <ecNumber evidence="8">5.3.1.9</ecNumber>
    </recommendedName>
    <alternativeName>
        <fullName evidence="8">Phosphoglucose isomerase</fullName>
        <shortName evidence="8">PGI</shortName>
    </alternativeName>
    <alternativeName>
        <fullName evidence="8">Phosphohexose isomerase</fullName>
        <shortName evidence="8">PHI</shortName>
    </alternativeName>
</protein>
<dbReference type="Gene3D" id="3.40.50.10490">
    <property type="entry name" value="Glucose-6-phosphate isomerase like protein, domain 1"/>
    <property type="match status" value="3"/>
</dbReference>
<dbReference type="InterPro" id="IPR001672">
    <property type="entry name" value="G6P_Isomerase"/>
</dbReference>
<dbReference type="GO" id="GO:0051156">
    <property type="term" value="P:glucose 6-phosphate metabolic process"/>
    <property type="evidence" value="ECO:0007669"/>
    <property type="project" value="TreeGrafter"/>
</dbReference>
<dbReference type="RefSeq" id="WP_184663299.1">
    <property type="nucleotide sequence ID" value="NZ_JACHHB010000003.1"/>
</dbReference>
<evidence type="ECO:0000256" key="3">
    <source>
        <dbReference type="ARBA" id="ARBA00022432"/>
    </source>
</evidence>
<dbReference type="UniPathway" id="UPA00138"/>
<comment type="pathway">
    <text evidence="8">Carbohydrate biosynthesis; gluconeogenesis.</text>
</comment>
<evidence type="ECO:0000256" key="4">
    <source>
        <dbReference type="ARBA" id="ARBA00022490"/>
    </source>
</evidence>
<evidence type="ECO:0000256" key="5">
    <source>
        <dbReference type="ARBA" id="ARBA00023152"/>
    </source>
</evidence>
<dbReference type="EMBL" id="JACHHB010000003">
    <property type="protein sequence ID" value="MBB5172852.1"/>
    <property type="molecule type" value="Genomic_DNA"/>
</dbReference>
<comment type="caution">
    <text evidence="8">Lacks conserved residue(s) required for the propagation of feature annotation.</text>
</comment>
<dbReference type="GO" id="GO:0004347">
    <property type="term" value="F:glucose-6-phosphate isomerase activity"/>
    <property type="evidence" value="ECO:0007669"/>
    <property type="project" value="UniProtKB-UniRule"/>
</dbReference>
<comment type="pathway">
    <text evidence="1 8 9">Carbohydrate degradation; glycolysis; D-glyceraldehyde 3-phosphate and glycerone phosphate from D-glucose: step 2/4.</text>
</comment>
<dbReference type="AlphaFoldDB" id="A0A840QN90"/>
<evidence type="ECO:0000256" key="6">
    <source>
        <dbReference type="ARBA" id="ARBA00023235"/>
    </source>
</evidence>
<dbReference type="Proteomes" id="UP000551878">
    <property type="component" value="Unassembled WGS sequence"/>
</dbReference>
<dbReference type="SUPFAM" id="SSF53697">
    <property type="entry name" value="SIS domain"/>
    <property type="match status" value="1"/>
</dbReference>
<dbReference type="GO" id="GO:0005829">
    <property type="term" value="C:cytosol"/>
    <property type="evidence" value="ECO:0007669"/>
    <property type="project" value="TreeGrafter"/>
</dbReference>
<dbReference type="InterPro" id="IPR018189">
    <property type="entry name" value="Phosphoglucose_isomerase_CS"/>
</dbReference>
<dbReference type="InterPro" id="IPR035476">
    <property type="entry name" value="SIS_PGI_1"/>
</dbReference>
<comment type="similarity">
    <text evidence="2 8 9">Belongs to the GPI family.</text>
</comment>
<dbReference type="EC" id="5.3.1.9" evidence="8"/>
<comment type="subcellular location">
    <subcellularLocation>
        <location evidence="8">Cytoplasm</location>
    </subcellularLocation>
</comment>
<evidence type="ECO:0000256" key="7">
    <source>
        <dbReference type="ARBA" id="ARBA00029321"/>
    </source>
</evidence>
<dbReference type="NCBIfam" id="NF010697">
    <property type="entry name" value="PRK14097.1"/>
    <property type="match status" value="1"/>
</dbReference>
<dbReference type="HAMAP" id="MF_00473">
    <property type="entry name" value="G6P_isomerase"/>
    <property type="match status" value="1"/>
</dbReference>
<dbReference type="GO" id="GO:0006096">
    <property type="term" value="P:glycolytic process"/>
    <property type="evidence" value="ECO:0007669"/>
    <property type="project" value="UniProtKB-UniRule"/>
</dbReference>
<evidence type="ECO:0000313" key="10">
    <source>
        <dbReference type="EMBL" id="MBB5172852.1"/>
    </source>
</evidence>
<dbReference type="PROSITE" id="PS00765">
    <property type="entry name" value="P_GLUCOSE_ISOMERASE_1"/>
    <property type="match status" value="1"/>
</dbReference>
<dbReference type="PROSITE" id="PS00174">
    <property type="entry name" value="P_GLUCOSE_ISOMERASE_2"/>
    <property type="match status" value="1"/>
</dbReference>
<comment type="function">
    <text evidence="8">Catalyzes the reversible isomerization of glucose-6-phosphate to fructose-6-phosphate.</text>
</comment>
<dbReference type="Pfam" id="PF00342">
    <property type="entry name" value="PGI"/>
    <property type="match status" value="1"/>
</dbReference>
<keyword evidence="5 8" id="KW-0324">Glycolysis</keyword>
<dbReference type="PANTHER" id="PTHR11469">
    <property type="entry name" value="GLUCOSE-6-PHOSPHATE ISOMERASE"/>
    <property type="match status" value="1"/>
</dbReference>
<gene>
    <name evidence="8" type="primary">pgi</name>
    <name evidence="10" type="ORF">HNQ41_000996</name>
</gene>
<organism evidence="10 11">
    <name type="scientific">Texcoconibacillus texcoconensis</name>
    <dbReference type="NCBI Taxonomy" id="1095777"/>
    <lineage>
        <taxon>Bacteria</taxon>
        <taxon>Bacillati</taxon>
        <taxon>Bacillota</taxon>
        <taxon>Bacilli</taxon>
        <taxon>Bacillales</taxon>
        <taxon>Bacillaceae</taxon>
        <taxon>Texcoconibacillus</taxon>
    </lineage>
</organism>
<evidence type="ECO:0000256" key="2">
    <source>
        <dbReference type="ARBA" id="ARBA00006604"/>
    </source>
</evidence>
<dbReference type="GO" id="GO:0097367">
    <property type="term" value="F:carbohydrate derivative binding"/>
    <property type="evidence" value="ECO:0007669"/>
    <property type="project" value="InterPro"/>
</dbReference>
<reference evidence="10 11" key="1">
    <citation type="submission" date="2020-08" db="EMBL/GenBank/DDBJ databases">
        <title>Genomic Encyclopedia of Type Strains, Phase IV (KMG-IV): sequencing the most valuable type-strain genomes for metagenomic binning, comparative biology and taxonomic classification.</title>
        <authorList>
            <person name="Goeker M."/>
        </authorList>
    </citation>
    <scope>NUCLEOTIDE SEQUENCE [LARGE SCALE GENOMIC DNA]</scope>
    <source>
        <strain evidence="10 11">DSM 24696</strain>
    </source>
</reference>
<dbReference type="PROSITE" id="PS51463">
    <property type="entry name" value="P_GLUCOSE_ISOMERASE_3"/>
    <property type="match status" value="1"/>
</dbReference>
<evidence type="ECO:0000256" key="1">
    <source>
        <dbReference type="ARBA" id="ARBA00004926"/>
    </source>
</evidence>
<comment type="catalytic activity">
    <reaction evidence="7 8 9">
        <text>alpha-D-glucose 6-phosphate = beta-D-fructose 6-phosphate</text>
        <dbReference type="Rhea" id="RHEA:11816"/>
        <dbReference type="ChEBI" id="CHEBI:57634"/>
        <dbReference type="ChEBI" id="CHEBI:58225"/>
        <dbReference type="EC" id="5.3.1.9"/>
    </reaction>
</comment>
<dbReference type="InterPro" id="IPR035482">
    <property type="entry name" value="SIS_PGI_2"/>
</dbReference>
<keyword evidence="6 8" id="KW-0413">Isomerase</keyword>
<feature type="active site" evidence="8">
    <location>
        <position position="426"/>
    </location>
</feature>
<keyword evidence="11" id="KW-1185">Reference proteome</keyword>
<dbReference type="GO" id="GO:0006094">
    <property type="term" value="P:gluconeogenesis"/>
    <property type="evidence" value="ECO:0007669"/>
    <property type="project" value="UniProtKB-UniRule"/>
</dbReference>
<evidence type="ECO:0000313" key="11">
    <source>
        <dbReference type="Proteomes" id="UP000551878"/>
    </source>
</evidence>
<name>A0A840QN90_9BACI</name>
<keyword evidence="3 8" id="KW-0312">Gluconeogenesis</keyword>
<dbReference type="UniPathway" id="UPA00109">
    <property type="reaction ID" value="UER00181"/>
</dbReference>
<evidence type="ECO:0000256" key="8">
    <source>
        <dbReference type="HAMAP-Rule" id="MF_00473"/>
    </source>
</evidence>
<dbReference type="InterPro" id="IPR046348">
    <property type="entry name" value="SIS_dom_sf"/>
</dbReference>
<accession>A0A840QN90</accession>
<dbReference type="PRINTS" id="PR00662">
    <property type="entry name" value="G6PISOMERASE"/>
</dbReference>
<dbReference type="GO" id="GO:0048029">
    <property type="term" value="F:monosaccharide binding"/>
    <property type="evidence" value="ECO:0007669"/>
    <property type="project" value="TreeGrafter"/>
</dbReference>
<sequence length="450" mass="50077">MTETIRFDYQTASDFVAEHEMSYMQEAVRAAHDALHNGTGAGSDFLGWVDLPVNYDREEFSRIQKSAEKIKSDSDVLLVIGIGGSYLGARAAIEALNHTFFNTLSSEKRGAPQVIFVGNNISSTYVHELFDLLDGKDVSVNVISKSGTTTEPAIAFRIFREFLENKYGVEEARKRIYATTDKEKGALKQLANEEGYESFVIPDDVGGRFSVLTAVGLLPIAASGLDIESMMKGAADAREAYASPEIDQNEAYQYAAVRNALYNKGKTVELMVNYEPALHYVAEWWKQLYGESEGKDQKGIFPAAADFSTDLHSLGQYVQDGRRDLFETILNVEKPRHEVTIKEADNDLDKLNYLAGQTMDFVNKKATEGTRLAHTDGGVPNLVLNIPELNEYSFGYLVYFFEKACAISGYLLGVNPFDQPGVEAYKKNMFALLGKPGFEEEKAELEKRLK</sequence>
<dbReference type="FunFam" id="3.40.50.10490:FF:000016">
    <property type="entry name" value="Glucose-6-phosphate isomerase"/>
    <property type="match status" value="1"/>
</dbReference>